<organism evidence="3 4">
    <name type="scientific">Limnoraphis robusta CS-951</name>
    <dbReference type="NCBI Taxonomy" id="1637645"/>
    <lineage>
        <taxon>Bacteria</taxon>
        <taxon>Bacillati</taxon>
        <taxon>Cyanobacteriota</taxon>
        <taxon>Cyanophyceae</taxon>
        <taxon>Oscillatoriophycideae</taxon>
        <taxon>Oscillatoriales</taxon>
        <taxon>Sirenicapillariaceae</taxon>
        <taxon>Limnoraphis</taxon>
    </lineage>
</organism>
<proteinExistence type="predicted"/>
<evidence type="ECO:0000313" key="3">
    <source>
        <dbReference type="EMBL" id="KKD39174.1"/>
    </source>
</evidence>
<feature type="domain" description="PPM-type phosphatase" evidence="2">
    <location>
        <begin position="230"/>
        <end position="460"/>
    </location>
</feature>
<dbReference type="InterPro" id="IPR036457">
    <property type="entry name" value="PPM-type-like_dom_sf"/>
</dbReference>
<feature type="compositionally biased region" description="Polar residues" evidence="1">
    <location>
        <begin position="119"/>
        <end position="154"/>
    </location>
</feature>
<evidence type="ECO:0000259" key="2">
    <source>
        <dbReference type="Pfam" id="PF13672"/>
    </source>
</evidence>
<protein>
    <recommendedName>
        <fullName evidence="2">PPM-type phosphatase domain-containing protein</fullName>
    </recommendedName>
</protein>
<dbReference type="PATRIC" id="fig|1637645.4.peg.1780"/>
<name>A0A0F5YJT7_9CYAN</name>
<accession>A0A0F5YJT7</accession>
<dbReference type="Gene3D" id="3.60.40.10">
    <property type="entry name" value="PPM-type phosphatase domain"/>
    <property type="match status" value="1"/>
</dbReference>
<feature type="compositionally biased region" description="Polar residues" evidence="1">
    <location>
        <begin position="167"/>
        <end position="190"/>
    </location>
</feature>
<evidence type="ECO:0000256" key="1">
    <source>
        <dbReference type="SAM" id="MobiDB-lite"/>
    </source>
</evidence>
<dbReference type="EMBL" id="LATL02000088">
    <property type="protein sequence ID" value="KKD39174.1"/>
    <property type="molecule type" value="Genomic_DNA"/>
</dbReference>
<feature type="compositionally biased region" description="Basic and acidic residues" evidence="1">
    <location>
        <begin position="207"/>
        <end position="217"/>
    </location>
</feature>
<evidence type="ECO:0000313" key="4">
    <source>
        <dbReference type="Proteomes" id="UP000033607"/>
    </source>
</evidence>
<dbReference type="InterPro" id="IPR001932">
    <property type="entry name" value="PPM-type_phosphatase-like_dom"/>
</dbReference>
<comment type="caution">
    <text evidence="3">The sequence shown here is derived from an EMBL/GenBank/DDBJ whole genome shotgun (WGS) entry which is preliminary data.</text>
</comment>
<dbReference type="Pfam" id="PF13672">
    <property type="entry name" value="PP2C_2"/>
    <property type="match status" value="1"/>
</dbReference>
<reference evidence="3 4" key="1">
    <citation type="submission" date="2015-06" db="EMBL/GenBank/DDBJ databases">
        <title>Draft genome assembly of filamentous brackish cyanobacterium Limnoraphis robusta strain CS-951.</title>
        <authorList>
            <person name="Willis A."/>
            <person name="Parks M."/>
            <person name="Burford M.A."/>
        </authorList>
    </citation>
    <scope>NUCLEOTIDE SEQUENCE [LARGE SCALE GENOMIC DNA]</scope>
    <source>
        <strain evidence="3 4">CS-951</strain>
    </source>
</reference>
<gene>
    <name evidence="3" type="ORF">WN50_04900</name>
</gene>
<dbReference type="RefSeq" id="WP_046277389.1">
    <property type="nucleotide sequence ID" value="NZ_LATL02000088.1"/>
</dbReference>
<dbReference type="Proteomes" id="UP000033607">
    <property type="component" value="Unassembled WGS sequence"/>
</dbReference>
<feature type="region of interest" description="Disordered" evidence="1">
    <location>
        <begin position="118"/>
        <end position="217"/>
    </location>
</feature>
<sequence>MQNQHDYEKIIREIVQKLSSEDLFKTLSLKWNEIRESHQEQNQIIDEVVKSLQEKLPEIKLKIPNHSNLEEEIDKFSRKLLNSFFQDFSQYHSEQLSQIRNLIELKIKAKIREVLGENLSPNHSENTRDLSQNSPPQQSLTNPESQQPNHSNNFGGIVPFKPEEIQSKTSQQQPEQLNRQASENPPTETTVDAPWEYNSLPQNEPAPHSEFDFKAQETPDKLKLIGARVRGKMHKHNGTNCDDWFEFKISENWTIIAVSDGAGSKKLSRLGAKVSCQAAVQYLSEILKNCTIRQRETTEILSNDLQRKSDWSFVGQDFNEVQTALHIAVQKAYEAVKAKADECYNLTDYYQVLNHKRPHIKDFSATLLLAVHTLIKVAEESYSLVWSCQVGDGAIAAISQEGNLKLLGKADSGEHGGETEFLTSENKIKRENLIQNTFVFPGKLKALMVMTDGVADDYFPLEPRILELYGDLILNQVIPIRQANEIEINSHLRHTRLGNLSGIQDIKYRFRQEVKRLLANDTTEPKIVEISSLEKYAQELHRSPSEVVKSPALLSAGILSSGMSESCRNITPEEKLKIWLDSYYKRGSFDDRTLVILYREDN</sequence>
<dbReference type="OrthoDB" id="9805674at2"/>
<dbReference type="AlphaFoldDB" id="A0A0F5YJT7"/>